<dbReference type="AlphaFoldDB" id="M1DMQ4"/>
<sequence length="561" mass="63447">MSDEDDIDLDISEIQQFHGSPQRDMSKRYVTTISLDSGSPKQQIEFVSFEDMYLLDFLSEHETKSLLLLGSIDTFCFIAYVNCMTQVWDPGRRWCMHFSILLSNLPGTVIVSLQFNYNYTHLKMNTRNKDWEKNSRGLFAFPSQCMNLKFDASLESRRMTHPTLSLASFVQSLRSLTDFPTSLAEDGSSPMMHNYWTCYFTRPLTDFFTNSLISSPYHKVEKFHREGIALVYPCVIARQTEKISRGQIALEMILVFDPEGGTFDVPILEDMDGVLLKIPKAITNLSICNMPLSADKHDHQLTLKVLINLISFLLYWDFSMANPLDGQNREMYNTIAQAQRLKCDVKFAILRAMYAYVHTKWLTAVELVRLVSIDTAALTNSGLRSIEEQPVEHEGPTTDVITGGVVCVIHLGNLESSKGTGVDLSVLKVSNSWFHSNTKAVALDSPSSLDRFAIVMSRWLHSNLEDKVHFEGGSIVVNQADSVRAYGLLEAFIWDPGPIPFVKKGLGVRRTLGANYVEALAFRYLSSPFSVLVSHPLLVTFFYVNLFVISVLLLCCVYYTL</sequence>
<proteinExistence type="predicted"/>
<dbReference type="Proteomes" id="UP000011115">
    <property type="component" value="Unassembled WGS sequence"/>
</dbReference>
<evidence type="ECO:0000313" key="2">
    <source>
        <dbReference type="EnsemblPlants" id="PGSC0003DMT400091482"/>
    </source>
</evidence>
<dbReference type="EnsemblPlants" id="PGSC0003DMT400091482">
    <property type="protein sequence ID" value="PGSC0003DMT400091482"/>
    <property type="gene ID" value="PGSC0003DMG400041053"/>
</dbReference>
<evidence type="ECO:0000256" key="1">
    <source>
        <dbReference type="SAM" id="Phobius"/>
    </source>
</evidence>
<accession>M1DMQ4</accession>
<keyword evidence="1" id="KW-0472">Membrane</keyword>
<reference evidence="2" key="2">
    <citation type="submission" date="2015-06" db="UniProtKB">
        <authorList>
            <consortium name="EnsemblPlants"/>
        </authorList>
    </citation>
    <scope>IDENTIFICATION</scope>
    <source>
        <strain evidence="2">DM1-3 516 R44</strain>
    </source>
</reference>
<evidence type="ECO:0000313" key="3">
    <source>
        <dbReference type="Proteomes" id="UP000011115"/>
    </source>
</evidence>
<feature type="transmembrane region" description="Helical" evidence="1">
    <location>
        <begin position="537"/>
        <end position="559"/>
    </location>
</feature>
<dbReference type="Gramene" id="PGSC0003DMT400091482">
    <property type="protein sequence ID" value="PGSC0003DMT400091482"/>
    <property type="gene ID" value="PGSC0003DMG400041053"/>
</dbReference>
<dbReference type="HOGENOM" id="CLU_486097_0_0_1"/>
<keyword evidence="1" id="KW-1133">Transmembrane helix</keyword>
<dbReference type="PaxDb" id="4113-PGSC0003DMT400091482"/>
<keyword evidence="3" id="KW-1185">Reference proteome</keyword>
<organism evidence="2 3">
    <name type="scientific">Solanum tuberosum</name>
    <name type="common">Potato</name>
    <dbReference type="NCBI Taxonomy" id="4113"/>
    <lineage>
        <taxon>Eukaryota</taxon>
        <taxon>Viridiplantae</taxon>
        <taxon>Streptophyta</taxon>
        <taxon>Embryophyta</taxon>
        <taxon>Tracheophyta</taxon>
        <taxon>Spermatophyta</taxon>
        <taxon>Magnoliopsida</taxon>
        <taxon>eudicotyledons</taxon>
        <taxon>Gunneridae</taxon>
        <taxon>Pentapetalae</taxon>
        <taxon>asterids</taxon>
        <taxon>lamiids</taxon>
        <taxon>Solanales</taxon>
        <taxon>Solanaceae</taxon>
        <taxon>Solanoideae</taxon>
        <taxon>Solaneae</taxon>
        <taxon>Solanum</taxon>
    </lineage>
</organism>
<dbReference type="InParanoid" id="M1DMQ4"/>
<protein>
    <submittedName>
        <fullName evidence="2">Uncharacterized protein</fullName>
    </submittedName>
</protein>
<reference evidence="3" key="1">
    <citation type="journal article" date="2011" name="Nature">
        <title>Genome sequence and analysis of the tuber crop potato.</title>
        <authorList>
            <consortium name="The Potato Genome Sequencing Consortium"/>
        </authorList>
    </citation>
    <scope>NUCLEOTIDE SEQUENCE [LARGE SCALE GENOMIC DNA]</scope>
    <source>
        <strain evidence="3">cv. DM1-3 516 R44</strain>
    </source>
</reference>
<keyword evidence="1" id="KW-0812">Transmembrane</keyword>
<name>M1DMQ4_SOLTU</name>